<dbReference type="InParanoid" id="K4ANG7"/>
<keyword evidence="1" id="KW-0732">Signal</keyword>
<proteinExistence type="predicted"/>
<feature type="chain" id="PRO_5010129135" description="Secreted protein" evidence="1">
    <location>
        <begin position="21"/>
        <end position="77"/>
    </location>
</feature>
<evidence type="ECO:0000313" key="3">
    <source>
        <dbReference type="Proteomes" id="UP000004995"/>
    </source>
</evidence>
<feature type="signal peptide" evidence="1">
    <location>
        <begin position="1"/>
        <end position="20"/>
    </location>
</feature>
<organism evidence="2 3">
    <name type="scientific">Setaria italica</name>
    <name type="common">Foxtail millet</name>
    <name type="synonym">Panicum italicum</name>
    <dbReference type="NCBI Taxonomy" id="4555"/>
    <lineage>
        <taxon>Eukaryota</taxon>
        <taxon>Viridiplantae</taxon>
        <taxon>Streptophyta</taxon>
        <taxon>Embryophyta</taxon>
        <taxon>Tracheophyta</taxon>
        <taxon>Spermatophyta</taxon>
        <taxon>Magnoliopsida</taxon>
        <taxon>Liliopsida</taxon>
        <taxon>Poales</taxon>
        <taxon>Poaceae</taxon>
        <taxon>PACMAD clade</taxon>
        <taxon>Panicoideae</taxon>
        <taxon>Panicodae</taxon>
        <taxon>Paniceae</taxon>
        <taxon>Cenchrinae</taxon>
        <taxon>Setaria</taxon>
    </lineage>
</organism>
<evidence type="ECO:0000313" key="2">
    <source>
        <dbReference type="EnsemblPlants" id="KQK88403"/>
    </source>
</evidence>
<dbReference type="Gramene" id="KQK88403">
    <property type="protein sequence ID" value="KQK88403"/>
    <property type="gene ID" value="SETIT_040464mg"/>
</dbReference>
<dbReference type="Proteomes" id="UP000004995">
    <property type="component" value="Unassembled WGS sequence"/>
</dbReference>
<name>K4ANG7_SETIT</name>
<sequence>MWPSLHHMVLVVVGSQTCFSILHQSCWGPLWDLATLKNPRPQKEFAAFELAFYFAKTFRVMDKFFFMTCISPIQDFY</sequence>
<dbReference type="HOGENOM" id="CLU_2642752_0_0_1"/>
<reference evidence="2" key="2">
    <citation type="submission" date="2018-08" db="UniProtKB">
        <authorList>
            <consortium name="EnsemblPlants"/>
        </authorList>
    </citation>
    <scope>IDENTIFICATION</scope>
    <source>
        <strain evidence="2">Yugu1</strain>
    </source>
</reference>
<protein>
    <recommendedName>
        <fullName evidence="4">Secreted protein</fullName>
    </recommendedName>
</protein>
<evidence type="ECO:0008006" key="4">
    <source>
        <dbReference type="Google" id="ProtNLM"/>
    </source>
</evidence>
<keyword evidence="3" id="KW-1185">Reference proteome</keyword>
<reference evidence="3" key="1">
    <citation type="journal article" date="2012" name="Nat. Biotechnol.">
        <title>Reference genome sequence of the model plant Setaria.</title>
        <authorList>
            <person name="Bennetzen J.L."/>
            <person name="Schmutz J."/>
            <person name="Wang H."/>
            <person name="Percifield R."/>
            <person name="Hawkins J."/>
            <person name="Pontaroli A.C."/>
            <person name="Estep M."/>
            <person name="Feng L."/>
            <person name="Vaughn J.N."/>
            <person name="Grimwood J."/>
            <person name="Jenkins J."/>
            <person name="Barry K."/>
            <person name="Lindquist E."/>
            <person name="Hellsten U."/>
            <person name="Deshpande S."/>
            <person name="Wang X."/>
            <person name="Wu X."/>
            <person name="Mitros T."/>
            <person name="Triplett J."/>
            <person name="Yang X."/>
            <person name="Ye C.Y."/>
            <person name="Mauro-Herrera M."/>
            <person name="Wang L."/>
            <person name="Li P."/>
            <person name="Sharma M."/>
            <person name="Sharma R."/>
            <person name="Ronald P.C."/>
            <person name="Panaud O."/>
            <person name="Kellogg E.A."/>
            <person name="Brutnell T.P."/>
            <person name="Doust A.N."/>
            <person name="Tuskan G.A."/>
            <person name="Rokhsar D."/>
            <person name="Devos K.M."/>
        </authorList>
    </citation>
    <scope>NUCLEOTIDE SEQUENCE [LARGE SCALE GENOMIC DNA]</scope>
    <source>
        <strain evidence="3">cv. Yugu1</strain>
    </source>
</reference>
<dbReference type="AlphaFoldDB" id="K4ANG7"/>
<dbReference type="EMBL" id="AGNK02005539">
    <property type="status" value="NOT_ANNOTATED_CDS"/>
    <property type="molecule type" value="Genomic_DNA"/>
</dbReference>
<accession>K4ANG7</accession>
<dbReference type="EnsemblPlants" id="KQK88403">
    <property type="protein sequence ID" value="KQK88403"/>
    <property type="gene ID" value="SETIT_040464mg"/>
</dbReference>
<evidence type="ECO:0000256" key="1">
    <source>
        <dbReference type="SAM" id="SignalP"/>
    </source>
</evidence>